<reference evidence="3 4" key="1">
    <citation type="journal article" date="2010" name="Stand. Genomic Sci.">
        <title>Complete genome sequence of Thermaerobacter marianensis type strain (7p75a).</title>
        <authorList>
            <person name="Han C."/>
            <person name="Gu W."/>
            <person name="Zhang X."/>
            <person name="Lapidus A."/>
            <person name="Nolan M."/>
            <person name="Copeland A."/>
            <person name="Lucas S."/>
            <person name="Del Rio T.G."/>
            <person name="Tice H."/>
            <person name="Cheng J.F."/>
            <person name="Tapia R."/>
            <person name="Goodwin L."/>
            <person name="Pitluck S."/>
            <person name="Pagani I."/>
            <person name="Ivanova N."/>
            <person name="Mavromatis K."/>
            <person name="Mikhailova N."/>
            <person name="Pati A."/>
            <person name="Chen A."/>
            <person name="Palaniappan K."/>
            <person name="Land M."/>
            <person name="Hauser L."/>
            <person name="Chang Y.J."/>
            <person name="Jeffries C.D."/>
            <person name="Schneider S."/>
            <person name="Rohde M."/>
            <person name="Goker M."/>
            <person name="Pukall R."/>
            <person name="Woyke T."/>
            <person name="Bristow J."/>
            <person name="Eisen J.A."/>
            <person name="Markowitz V."/>
            <person name="Hugenholtz P."/>
            <person name="Kyrpides N.C."/>
            <person name="Klenk H.P."/>
            <person name="Detter J.C."/>
        </authorList>
    </citation>
    <scope>NUCLEOTIDE SEQUENCE [LARGE SCALE GENOMIC DNA]</scope>
    <source>
        <strain evidence="4">ATCC 700841 / DSM 12885 / JCM 10246 / 7p75a</strain>
    </source>
</reference>
<feature type="transmembrane region" description="Helical" evidence="2">
    <location>
        <begin position="205"/>
        <end position="227"/>
    </location>
</feature>
<feature type="compositionally biased region" description="Low complexity" evidence="1">
    <location>
        <begin position="684"/>
        <end position="709"/>
    </location>
</feature>
<sequence>MAPPGFVTPSRRPGQPRAAGDAPRVVPRPAASTPASRRRRRNAPHTGSGGGVPSPPAVSAPPGRGTPTLLLEGAGDPPLIRGRVPARDGRDEPAAAAGDPPPPAWAWAGAAGTVLATAGLYLGLAAGVRHPGAPPQPHAVLVVGLALPTAGMALQILGAAARVSGATARMGAAVGSTGTAGAAAAPGRATGGILARGPRRPLRRFVPAAVAVAGYFLAAATWLGWLGPAALPALGQGLWTGRALAALAAAALAALAAGDLVAPAGTGQAARVILRWIFHGGALTLALAALAPWEFAALPADHPARQLGPGLFAAGSVALAAWVLVHAAASARRPDDAPAAAASYTVLRTGIMLALTGKAEVPAPAQPVILSGLLWLLPGRTGRPIPGCRPVPGRRRGTGRPAPHAGEGTSPAVVVPRAEAACRKAERGQDPARRRPLGRSLRPVAAGVVAAALFGLAHAALLGLTGHWQAGPALDGGTGPLMAVAAVTAVENGGAVAGDTGARARHGPAGYALLAVLAALLGYGAGSLTAAGSRWCLAPGGAAGGGQPLAPPGAAPDDRTPPSAGSTPSASRPPAVREPGAPPAPVAPPAPLPPGAPGRGQPAPPPSAPAAGAEEPASRSQPPTGPAVAPQGPAPAAPGPAAAPVTAGPAAASLGRVAWPTWAGWRFRSEAPGSAGTPPPPASGPSSGFPAAPAAARGPAGAHPRPGHALGRPALPGRFRDTVRRI</sequence>
<feature type="transmembrane region" description="Helical" evidence="2">
    <location>
        <begin position="311"/>
        <end position="329"/>
    </location>
</feature>
<feature type="transmembrane region" description="Helical" evidence="2">
    <location>
        <begin position="166"/>
        <end position="185"/>
    </location>
</feature>
<dbReference type="AlphaFoldDB" id="E6SJJ5"/>
<dbReference type="Proteomes" id="UP000008915">
    <property type="component" value="Chromosome"/>
</dbReference>
<dbReference type="HOGENOM" id="CLU_381266_0_0_9"/>
<keyword evidence="4" id="KW-1185">Reference proteome</keyword>
<feature type="region of interest" description="Disordered" evidence="1">
    <location>
        <begin position="1"/>
        <end position="102"/>
    </location>
</feature>
<dbReference type="KEGG" id="tmr:Tmar_2069"/>
<feature type="transmembrane region" description="Helical" evidence="2">
    <location>
        <begin position="509"/>
        <end position="531"/>
    </location>
</feature>
<evidence type="ECO:0000313" key="3">
    <source>
        <dbReference type="EMBL" id="ADU52150.1"/>
    </source>
</evidence>
<feature type="transmembrane region" description="Helical" evidence="2">
    <location>
        <begin position="139"/>
        <end position="160"/>
    </location>
</feature>
<feature type="region of interest" description="Disordered" evidence="1">
    <location>
        <begin position="386"/>
        <end position="411"/>
    </location>
</feature>
<keyword evidence="2" id="KW-0472">Membrane</keyword>
<feature type="compositionally biased region" description="Low complexity" evidence="1">
    <location>
        <begin position="16"/>
        <end position="35"/>
    </location>
</feature>
<gene>
    <name evidence="3" type="ordered locus">Tmar_2069</name>
</gene>
<feature type="transmembrane region" description="Helical" evidence="2">
    <location>
        <begin position="443"/>
        <end position="464"/>
    </location>
</feature>
<feature type="transmembrane region" description="Helical" evidence="2">
    <location>
        <begin position="239"/>
        <end position="261"/>
    </location>
</feature>
<feature type="transmembrane region" description="Helical" evidence="2">
    <location>
        <begin position="104"/>
        <end position="127"/>
    </location>
</feature>
<feature type="compositionally biased region" description="Low complexity" evidence="1">
    <location>
        <begin position="639"/>
        <end position="649"/>
    </location>
</feature>
<keyword evidence="2" id="KW-1133">Transmembrane helix</keyword>
<dbReference type="EMBL" id="CP002344">
    <property type="protein sequence ID" value="ADU52150.1"/>
    <property type="molecule type" value="Genomic_DNA"/>
</dbReference>
<feature type="region of interest" description="Disordered" evidence="1">
    <location>
        <begin position="543"/>
        <end position="649"/>
    </location>
</feature>
<evidence type="ECO:0000313" key="4">
    <source>
        <dbReference type="Proteomes" id="UP000008915"/>
    </source>
</evidence>
<dbReference type="STRING" id="644966.Tmar_2069"/>
<feature type="compositionally biased region" description="Pro residues" evidence="1">
    <location>
        <begin position="580"/>
        <end position="608"/>
    </location>
</feature>
<feature type="compositionally biased region" description="Low complexity" evidence="1">
    <location>
        <begin position="561"/>
        <end position="579"/>
    </location>
</feature>
<proteinExistence type="predicted"/>
<feature type="region of interest" description="Disordered" evidence="1">
    <location>
        <begin position="668"/>
        <end position="726"/>
    </location>
</feature>
<organism evidence="3 4">
    <name type="scientific">Thermaerobacter marianensis (strain ATCC 700841 / DSM 12885 / JCM 10246 / 7p75a)</name>
    <dbReference type="NCBI Taxonomy" id="644966"/>
    <lineage>
        <taxon>Bacteria</taxon>
        <taxon>Bacillati</taxon>
        <taxon>Bacillota</taxon>
        <taxon>Clostridia</taxon>
        <taxon>Eubacteriales</taxon>
        <taxon>Clostridiales Family XVII. Incertae Sedis</taxon>
        <taxon>Thermaerobacter</taxon>
    </lineage>
</organism>
<evidence type="ECO:0000256" key="1">
    <source>
        <dbReference type="SAM" id="MobiDB-lite"/>
    </source>
</evidence>
<keyword evidence="2" id="KW-0812">Transmembrane</keyword>
<name>E6SJJ5_THEM7</name>
<feature type="transmembrane region" description="Helical" evidence="2">
    <location>
        <begin position="273"/>
        <end position="291"/>
    </location>
</feature>
<evidence type="ECO:0000256" key="2">
    <source>
        <dbReference type="SAM" id="Phobius"/>
    </source>
</evidence>
<protein>
    <submittedName>
        <fullName evidence="3">Uncharacterized protein</fullName>
    </submittedName>
</protein>
<accession>E6SJJ5</accession>
<feature type="compositionally biased region" description="Low complexity" evidence="1">
    <location>
        <begin position="609"/>
        <end position="631"/>
    </location>
</feature>
<reference evidence="4" key="2">
    <citation type="journal article" date="2010" name="Stand. Genomic Sci.">
        <title>Complete genome sequence of Thermaerobacter marianensis type strain (7p75aT).</title>
        <authorList>
            <person name="Han C."/>
            <person name="Gu W."/>
            <person name="Zhang X."/>
            <person name="Lapidus A."/>
            <person name="Nolan M."/>
            <person name="Copeland A."/>
            <person name="Lucas S."/>
            <person name="Glavina Del Rio T."/>
            <person name="Tice H."/>
            <person name="Cheng J."/>
            <person name="Tapia R."/>
            <person name="Goodwin L."/>
            <person name="Pitluck S."/>
            <person name="Pagani I."/>
            <person name="Ivanova N."/>
            <person name="Mavromatis K."/>
            <person name="Mikhailova N."/>
            <person name="Pati A."/>
            <person name="Chen A."/>
            <person name="Palaniappan K."/>
            <person name="Land M."/>
            <person name="Hauser L."/>
            <person name="Chang Y."/>
            <person name="Jeffries C."/>
            <person name="Schneider S."/>
            <person name="Rohde M."/>
            <person name="Goker M."/>
            <person name="Pukall R."/>
            <person name="Woyke T."/>
            <person name="Bristow J."/>
            <person name="Eisen J."/>
            <person name="Markowitz V."/>
            <person name="Hugenholtz P."/>
            <person name="Kyrpides N."/>
            <person name="Klenk H."/>
            <person name="Detter J."/>
        </authorList>
    </citation>
    <scope>NUCLEOTIDE SEQUENCE [LARGE SCALE GENOMIC DNA]</scope>
    <source>
        <strain evidence="4">ATCC 700841 / DSM 12885 / JCM 10246 / 7p75a</strain>
    </source>
</reference>